<accession>A0ABD6EIM9</accession>
<protein>
    <submittedName>
        <fullName evidence="1">Uncharacterized protein</fullName>
    </submittedName>
</protein>
<evidence type="ECO:0000313" key="1">
    <source>
        <dbReference type="EMBL" id="MFH4979111.1"/>
    </source>
</evidence>
<keyword evidence="2" id="KW-1185">Reference proteome</keyword>
<gene>
    <name evidence="1" type="ORF">AB6A40_005820</name>
</gene>
<dbReference type="EMBL" id="JBGFUD010003863">
    <property type="protein sequence ID" value="MFH4979111.1"/>
    <property type="molecule type" value="Genomic_DNA"/>
</dbReference>
<sequence>MPHFFPIIHLSHPNSSISLPPTTITLDSTVLTKRTDLSFLSSLFVLFINDNARRVLDSFVFSNTPITSNVLRSSANITAFGRKDYCLQFTERLTELNDAI</sequence>
<comment type="caution">
    <text evidence="1">The sequence shown here is derived from an EMBL/GenBank/DDBJ whole genome shotgun (WGS) entry which is preliminary data.</text>
</comment>
<dbReference type="AlphaFoldDB" id="A0ABD6EIM9"/>
<reference evidence="1 2" key="1">
    <citation type="submission" date="2024-08" db="EMBL/GenBank/DDBJ databases">
        <title>Gnathostoma spinigerum genome.</title>
        <authorList>
            <person name="Gonzalez-Bertolin B."/>
            <person name="Monzon S."/>
            <person name="Zaballos A."/>
            <person name="Jimenez P."/>
            <person name="Dekumyoy P."/>
            <person name="Varona S."/>
            <person name="Cuesta I."/>
            <person name="Sumanam S."/>
            <person name="Adisakwattana P."/>
            <person name="Gasser R.B."/>
            <person name="Hernandez-Gonzalez A."/>
            <person name="Young N.D."/>
            <person name="Perteguer M.J."/>
        </authorList>
    </citation>
    <scope>NUCLEOTIDE SEQUENCE [LARGE SCALE GENOMIC DNA]</scope>
    <source>
        <strain evidence="1">AL3</strain>
        <tissue evidence="1">Liver</tissue>
    </source>
</reference>
<dbReference type="Proteomes" id="UP001608902">
    <property type="component" value="Unassembled WGS sequence"/>
</dbReference>
<proteinExistence type="predicted"/>
<name>A0ABD6EIM9_9BILA</name>
<organism evidence="1 2">
    <name type="scientific">Gnathostoma spinigerum</name>
    <dbReference type="NCBI Taxonomy" id="75299"/>
    <lineage>
        <taxon>Eukaryota</taxon>
        <taxon>Metazoa</taxon>
        <taxon>Ecdysozoa</taxon>
        <taxon>Nematoda</taxon>
        <taxon>Chromadorea</taxon>
        <taxon>Rhabditida</taxon>
        <taxon>Spirurina</taxon>
        <taxon>Gnathostomatomorpha</taxon>
        <taxon>Gnathostomatoidea</taxon>
        <taxon>Gnathostomatidae</taxon>
        <taxon>Gnathostoma</taxon>
    </lineage>
</organism>
<evidence type="ECO:0000313" key="2">
    <source>
        <dbReference type="Proteomes" id="UP001608902"/>
    </source>
</evidence>